<dbReference type="PANTHER" id="PTHR39219">
    <property type="entry name" value="ER MEMBRANE PROTEIN COMPLEX SUBUNIT 10"/>
    <property type="match status" value="1"/>
</dbReference>
<dbReference type="AlphaFoldDB" id="A0A9W9IMV1"/>
<accession>A0A9W9IMV1</accession>
<comment type="caution">
    <text evidence="2">The sequence shown here is derived from an EMBL/GenBank/DDBJ whole genome shotgun (WGS) entry which is preliminary data.</text>
</comment>
<keyword evidence="1" id="KW-0732">Signal</keyword>
<protein>
    <submittedName>
        <fullName evidence="2">Uncharacterized protein</fullName>
    </submittedName>
</protein>
<evidence type="ECO:0000256" key="1">
    <source>
        <dbReference type="SAM" id="SignalP"/>
    </source>
</evidence>
<dbReference type="PANTHER" id="PTHR39219:SF1">
    <property type="entry name" value="ER MEMBRANE PROTEIN COMPLEX SUBUNIT 10"/>
    <property type="match status" value="1"/>
</dbReference>
<sequence length="198" mass="21699">MNLRFLLATLALLLGSVVADPPRPHDDVDYTTPTDIFYWPVGAPQPSVLARVLYGPSSLFSDLLSYHPPSIPQDGLVRIGFYTSTPSNPKQWTGGLVSGALLTGKHQPTLHLHLDTRGELYHVSLAAPSTTTSEANTASLPVELVVRPNGPRPQLNEPIALRPDGEREEEVVEKTFLQKYWWVLLIVMFMTMSGGGGE</sequence>
<evidence type="ECO:0000313" key="3">
    <source>
        <dbReference type="Proteomes" id="UP001146351"/>
    </source>
</evidence>
<reference evidence="2" key="1">
    <citation type="submission" date="2022-11" db="EMBL/GenBank/DDBJ databases">
        <authorList>
            <person name="Petersen C."/>
        </authorList>
    </citation>
    <scope>NUCLEOTIDE SEQUENCE</scope>
    <source>
        <strain evidence="2">IBT 21917</strain>
    </source>
</reference>
<dbReference type="Pfam" id="PF21203">
    <property type="entry name" value="ECM10"/>
    <property type="match status" value="1"/>
</dbReference>
<gene>
    <name evidence="2" type="ORF">N7492_003964</name>
</gene>
<evidence type="ECO:0000313" key="2">
    <source>
        <dbReference type="EMBL" id="KAJ5180754.1"/>
    </source>
</evidence>
<feature type="chain" id="PRO_5040838765" evidence="1">
    <location>
        <begin position="20"/>
        <end position="198"/>
    </location>
</feature>
<dbReference type="EMBL" id="JAPQKO010000002">
    <property type="protein sequence ID" value="KAJ5180754.1"/>
    <property type="molecule type" value="Genomic_DNA"/>
</dbReference>
<proteinExistence type="predicted"/>
<reference evidence="2" key="2">
    <citation type="journal article" date="2023" name="IMA Fungus">
        <title>Comparative genomic study of the Penicillium genus elucidates a diverse pangenome and 15 lateral gene transfer events.</title>
        <authorList>
            <person name="Petersen C."/>
            <person name="Sorensen T."/>
            <person name="Nielsen M.R."/>
            <person name="Sondergaard T.E."/>
            <person name="Sorensen J.L."/>
            <person name="Fitzpatrick D.A."/>
            <person name="Frisvad J.C."/>
            <person name="Nielsen K.L."/>
        </authorList>
    </citation>
    <scope>NUCLEOTIDE SEQUENCE</scope>
    <source>
        <strain evidence="2">IBT 21917</strain>
    </source>
</reference>
<keyword evidence="3" id="KW-1185">Reference proteome</keyword>
<dbReference type="Proteomes" id="UP001146351">
    <property type="component" value="Unassembled WGS sequence"/>
</dbReference>
<organism evidence="2 3">
    <name type="scientific">Penicillium capsulatum</name>
    <dbReference type="NCBI Taxonomy" id="69766"/>
    <lineage>
        <taxon>Eukaryota</taxon>
        <taxon>Fungi</taxon>
        <taxon>Dikarya</taxon>
        <taxon>Ascomycota</taxon>
        <taxon>Pezizomycotina</taxon>
        <taxon>Eurotiomycetes</taxon>
        <taxon>Eurotiomycetidae</taxon>
        <taxon>Eurotiales</taxon>
        <taxon>Aspergillaceae</taxon>
        <taxon>Penicillium</taxon>
    </lineage>
</organism>
<dbReference type="OrthoDB" id="1894652at2759"/>
<feature type="signal peptide" evidence="1">
    <location>
        <begin position="1"/>
        <end position="19"/>
    </location>
</feature>
<name>A0A9W9IMV1_9EURO</name>